<feature type="region of interest" description="Disordered" evidence="1">
    <location>
        <begin position="69"/>
        <end position="89"/>
    </location>
</feature>
<evidence type="ECO:0000256" key="1">
    <source>
        <dbReference type="SAM" id="MobiDB-lite"/>
    </source>
</evidence>
<name>A0A150G267_GONPE</name>
<evidence type="ECO:0000313" key="3">
    <source>
        <dbReference type="Proteomes" id="UP000075714"/>
    </source>
</evidence>
<dbReference type="OrthoDB" id="553279at2759"/>
<organism evidence="2 3">
    <name type="scientific">Gonium pectorale</name>
    <name type="common">Green alga</name>
    <dbReference type="NCBI Taxonomy" id="33097"/>
    <lineage>
        <taxon>Eukaryota</taxon>
        <taxon>Viridiplantae</taxon>
        <taxon>Chlorophyta</taxon>
        <taxon>core chlorophytes</taxon>
        <taxon>Chlorophyceae</taxon>
        <taxon>CS clade</taxon>
        <taxon>Chlamydomonadales</taxon>
        <taxon>Volvocaceae</taxon>
        <taxon>Gonium</taxon>
    </lineage>
</organism>
<proteinExistence type="predicted"/>
<evidence type="ECO:0000313" key="2">
    <source>
        <dbReference type="EMBL" id="KXZ43966.1"/>
    </source>
</evidence>
<feature type="region of interest" description="Disordered" evidence="1">
    <location>
        <begin position="471"/>
        <end position="594"/>
    </location>
</feature>
<feature type="compositionally biased region" description="Acidic residues" evidence="1">
    <location>
        <begin position="516"/>
        <end position="526"/>
    </location>
</feature>
<feature type="compositionally biased region" description="Acidic residues" evidence="1">
    <location>
        <begin position="496"/>
        <end position="508"/>
    </location>
</feature>
<protein>
    <submittedName>
        <fullName evidence="2">Uncharacterized protein</fullName>
    </submittedName>
</protein>
<feature type="compositionally biased region" description="Acidic residues" evidence="1">
    <location>
        <begin position="471"/>
        <end position="482"/>
    </location>
</feature>
<comment type="caution">
    <text evidence="2">The sequence shown here is derived from an EMBL/GenBank/DDBJ whole genome shotgun (WGS) entry which is preliminary data.</text>
</comment>
<feature type="compositionally biased region" description="Low complexity" evidence="1">
    <location>
        <begin position="27"/>
        <end position="47"/>
    </location>
</feature>
<feature type="compositionally biased region" description="Gly residues" evidence="1">
    <location>
        <begin position="859"/>
        <end position="870"/>
    </location>
</feature>
<feature type="region of interest" description="Disordered" evidence="1">
    <location>
        <begin position="10"/>
        <end position="54"/>
    </location>
</feature>
<sequence>MAYDVEILLTDWDKLLSPRPPPPPPERQQQQEAGAAAAEAEMGPDPAHSAHSRGVMGCTMGPSCRHGGSELRNGVHHTGSATGDAAGAEGVGSTAASEIADSANSVMASIGMFDCLYMPASEWSICQREASRSADHELAPPAGDTAGRDTAGTMQLAVPRNMLRDECLRVLAERGMLDVGVRSQAEVERLRTMLREVEAMRTDIVAMARERDMDVWDLLYDMAYTADNLCTKLRDNHLRTHKHWVRANRLQQLHVLGLLARPVLLHNDVHDAADILRPGFAQEHFSTWGRLVRLLKLLEPQGQPPQDPAMQRHLDQLHARLGEDPEAYQTSLGAAVDLFHYLSNVPCPLLVTPSAGWLTGEVPASVERAQAAARLPPKDPLRQQEALATLLHSLERYDVVPNVVSILGECAGARLELERREAAVIRGDPTGQGKGLAGLRSYLEDRLRGVAAVLLTESALRQLEINRALESEWEEEEDEEGEVLLGGTSDAGLEGGEQDMELDSEGEEGGVVRAAEEEEEEEEEDGSISALQEPASYPSAAPPPGRGVSPQVLQERNGNEQRQHPKPPPSPLTPQQLAAKPRTDPGSHGRSGDVCKQGVAATAHQGGAPAGGAAAIAHAEAALINPNTSNQDAVAALYQLVSCCCWLRGDAATAVTALPPRAPSSLVLVGAEQVLIALLFMYGLEPRTPEEGTWRFTFQPIPTGPLASGALNGPQKALPASRSEAGVVFSDVQLGLLPLKDEPRYAHMYDWPLVDSAGAGLVIRADSKLKDVWRPVEQAMVKKRLGAMYLDAEGPIGALKAVQLASMAHNELRDKHGTSVYVCATHYWWPESAEPDSGQRAARGRNGGGGSSSDDGRGEGGSGDGGGSKGGARKSWDAANTAICDLRGWVSFLREGADESAAAGQQPDRNGRQWEAAAFWFGRVQEELFGPDGSGGVGSKVRLELRLTECERGRPDAPRLPLQGSMTAKQRLKKAMMCK</sequence>
<accession>A0A150G267</accession>
<keyword evidence="3" id="KW-1185">Reference proteome</keyword>
<feature type="compositionally biased region" description="Basic and acidic residues" evidence="1">
    <location>
        <begin position="581"/>
        <end position="593"/>
    </location>
</feature>
<dbReference type="EMBL" id="LSYV01000077">
    <property type="protein sequence ID" value="KXZ43966.1"/>
    <property type="molecule type" value="Genomic_DNA"/>
</dbReference>
<feature type="region of interest" description="Disordered" evidence="1">
    <location>
        <begin position="833"/>
        <end position="874"/>
    </location>
</feature>
<gene>
    <name evidence="2" type="ORF">GPECTOR_76g787</name>
</gene>
<dbReference type="Proteomes" id="UP000075714">
    <property type="component" value="Unassembled WGS sequence"/>
</dbReference>
<dbReference type="AlphaFoldDB" id="A0A150G267"/>
<reference evidence="3" key="1">
    <citation type="journal article" date="2016" name="Nat. Commun.">
        <title>The Gonium pectorale genome demonstrates co-option of cell cycle regulation during the evolution of multicellularity.</title>
        <authorList>
            <person name="Hanschen E.R."/>
            <person name="Marriage T.N."/>
            <person name="Ferris P.J."/>
            <person name="Hamaji T."/>
            <person name="Toyoda A."/>
            <person name="Fujiyama A."/>
            <person name="Neme R."/>
            <person name="Noguchi H."/>
            <person name="Minakuchi Y."/>
            <person name="Suzuki M."/>
            <person name="Kawai-Toyooka H."/>
            <person name="Smith D.R."/>
            <person name="Sparks H."/>
            <person name="Anderson J."/>
            <person name="Bakaric R."/>
            <person name="Luria V."/>
            <person name="Karger A."/>
            <person name="Kirschner M.W."/>
            <person name="Durand P.M."/>
            <person name="Michod R.E."/>
            <person name="Nozaki H."/>
            <person name="Olson B.J."/>
        </authorList>
    </citation>
    <scope>NUCLEOTIDE SEQUENCE [LARGE SCALE GENOMIC DNA]</scope>
    <source>
        <strain evidence="3">NIES-2863</strain>
    </source>
</reference>